<protein>
    <recommendedName>
        <fullName evidence="2">EamA domain-containing protein</fullName>
    </recommendedName>
</protein>
<name>A0A7C1XCR0_THERO</name>
<dbReference type="AlphaFoldDB" id="A0A7C1XCR0"/>
<dbReference type="SUPFAM" id="SSF103481">
    <property type="entry name" value="Multidrug resistance efflux transporter EmrE"/>
    <property type="match status" value="1"/>
</dbReference>
<proteinExistence type="predicted"/>
<evidence type="ECO:0008006" key="2">
    <source>
        <dbReference type="Google" id="ProtNLM"/>
    </source>
</evidence>
<gene>
    <name evidence="1" type="ORF">ENP47_02565</name>
</gene>
<dbReference type="Gene3D" id="1.10.3730.20">
    <property type="match status" value="1"/>
</dbReference>
<sequence length="128" mass="13513">MPENGSVLDRWLPLAHRSELIAIGIATHLGFNIVAAVAFRLAALSSSWIAFLAWQVAGNLAGFVTVLALTVLLRFLPLSIAYPITTGLSVIGVQVIAASVLLHEPLPLRVWLGTALIVSGILLVGGRI</sequence>
<evidence type="ECO:0000313" key="1">
    <source>
        <dbReference type="EMBL" id="HEF64478.1"/>
    </source>
</evidence>
<reference evidence="1" key="1">
    <citation type="journal article" date="2020" name="mSystems">
        <title>Genome- and Community-Level Interaction Insights into Carbon Utilization and Element Cycling Functions of Hydrothermarchaeota in Hydrothermal Sediment.</title>
        <authorList>
            <person name="Zhou Z."/>
            <person name="Liu Y."/>
            <person name="Xu W."/>
            <person name="Pan J."/>
            <person name="Luo Z.H."/>
            <person name="Li M."/>
        </authorList>
    </citation>
    <scope>NUCLEOTIDE SEQUENCE [LARGE SCALE GENOMIC DNA]</scope>
    <source>
        <strain evidence="1">SpSt-222</strain>
    </source>
</reference>
<dbReference type="EMBL" id="DSJL01000007">
    <property type="protein sequence ID" value="HEF64478.1"/>
    <property type="molecule type" value="Genomic_DNA"/>
</dbReference>
<comment type="caution">
    <text evidence="1">The sequence shown here is derived from an EMBL/GenBank/DDBJ whole genome shotgun (WGS) entry which is preliminary data.</text>
</comment>
<organism evidence="1">
    <name type="scientific">Thermomicrobium roseum</name>
    <dbReference type="NCBI Taxonomy" id="500"/>
    <lineage>
        <taxon>Bacteria</taxon>
        <taxon>Pseudomonadati</taxon>
        <taxon>Thermomicrobiota</taxon>
        <taxon>Thermomicrobia</taxon>
        <taxon>Thermomicrobiales</taxon>
        <taxon>Thermomicrobiaceae</taxon>
        <taxon>Thermomicrobium</taxon>
    </lineage>
</organism>
<dbReference type="InterPro" id="IPR037185">
    <property type="entry name" value="EmrE-like"/>
</dbReference>
<accession>A0A7C1XCR0</accession>